<dbReference type="EMBL" id="KU715728">
    <property type="protein sequence ID" value="AQV07863.1"/>
    <property type="molecule type" value="Genomic_DNA"/>
</dbReference>
<proteinExistence type="inferred from homology"/>
<dbReference type="Pfam" id="PF00033">
    <property type="entry name" value="Cytochrome_B"/>
    <property type="match status" value="1"/>
</dbReference>
<keyword evidence="15 20" id="KW-0496">Mitochondrion</keyword>
<evidence type="ECO:0000256" key="18">
    <source>
        <dbReference type="PIRSR" id="PIRSR038885-1"/>
    </source>
</evidence>
<evidence type="ECO:0000313" key="26">
    <source>
        <dbReference type="EMBL" id="AQV07862.1"/>
    </source>
</evidence>
<evidence type="ECO:0000313" key="24">
    <source>
        <dbReference type="EMBL" id="AQV07860.1"/>
    </source>
</evidence>
<feature type="domain" description="Cytochrome b/b6 C-terminal region profile" evidence="22">
    <location>
        <begin position="210"/>
        <end position="380"/>
    </location>
</feature>
<comment type="subcellular location">
    <subcellularLocation>
        <location evidence="2">Mitochondrion inner membrane</location>
        <topology evidence="2">Multi-pass membrane protein</topology>
    </subcellularLocation>
</comment>
<dbReference type="PANTHER" id="PTHR19271">
    <property type="entry name" value="CYTOCHROME B"/>
    <property type="match status" value="1"/>
</dbReference>
<dbReference type="EMBL" id="KU715730">
    <property type="protein sequence ID" value="AQV07865.1"/>
    <property type="molecule type" value="Genomic_DNA"/>
</dbReference>
<keyword evidence="5 20" id="KW-0813">Transport</keyword>
<dbReference type="Gene3D" id="1.20.810.10">
    <property type="entry name" value="Cytochrome Bc1 Complex, Chain C"/>
    <property type="match status" value="1"/>
</dbReference>
<evidence type="ECO:0000256" key="10">
    <source>
        <dbReference type="ARBA" id="ARBA00022792"/>
    </source>
</evidence>
<dbReference type="PROSITE" id="PS51003">
    <property type="entry name" value="CYTB_CTER"/>
    <property type="match status" value="1"/>
</dbReference>
<keyword evidence="12 20" id="KW-1133">Transmembrane helix</keyword>
<evidence type="ECO:0000256" key="11">
    <source>
        <dbReference type="ARBA" id="ARBA00022982"/>
    </source>
</evidence>
<dbReference type="GO" id="GO:0046872">
    <property type="term" value="F:metal ion binding"/>
    <property type="evidence" value="ECO:0007669"/>
    <property type="project" value="UniProtKB-UniRule"/>
</dbReference>
<dbReference type="SUPFAM" id="SSF81648">
    <property type="entry name" value="a domain/subunit of cytochrome bc1 complex (Ubiquinol-cytochrome c reductase)"/>
    <property type="match status" value="1"/>
</dbReference>
<dbReference type="InterPro" id="IPR030689">
    <property type="entry name" value="Cytochrome_b"/>
</dbReference>
<feature type="transmembrane region" description="Helical" evidence="20">
    <location>
        <begin position="229"/>
        <end position="250"/>
    </location>
</feature>
<dbReference type="FunFam" id="1.20.810.10:FF:000002">
    <property type="entry name" value="Cytochrome b"/>
    <property type="match status" value="1"/>
</dbReference>
<comment type="subunit">
    <text evidence="3">The cytochrome bc1 complex contains 3 respiratory subunits (MT-CYB, CYC1 and UQCRFS1), 2 core proteins (UQCRC1 and UQCRC2) and probably 6 low-molecular weight proteins.</text>
</comment>
<dbReference type="InterPro" id="IPR005797">
    <property type="entry name" value="Cyt_b/b6_N"/>
</dbReference>
<evidence type="ECO:0000256" key="19">
    <source>
        <dbReference type="PIRSR" id="PIRSR038885-2"/>
    </source>
</evidence>
<dbReference type="InterPro" id="IPR048259">
    <property type="entry name" value="Cytochrome_b_N_euk/bac"/>
</dbReference>
<evidence type="ECO:0000313" key="27">
    <source>
        <dbReference type="EMBL" id="AQV07863.1"/>
    </source>
</evidence>
<evidence type="ECO:0000256" key="1">
    <source>
        <dbReference type="ARBA" id="ARBA00002566"/>
    </source>
</evidence>
<dbReference type="EMBL" id="KU715732">
    <property type="protein sequence ID" value="AQV07867.1"/>
    <property type="molecule type" value="Genomic_DNA"/>
</dbReference>
<dbReference type="CDD" id="cd00284">
    <property type="entry name" value="Cytochrome_b_N"/>
    <property type="match status" value="1"/>
</dbReference>
<feature type="binding site" description="axial binding residue" evidence="19">
    <location>
        <position position="182"/>
    </location>
    <ligand>
        <name>heme b</name>
        <dbReference type="ChEBI" id="CHEBI:60344"/>
        <label>b562</label>
    </ligand>
    <ligandPart>
        <name>Fe</name>
        <dbReference type="ChEBI" id="CHEBI:18248"/>
    </ligandPart>
</feature>
<feature type="transmembrane region" description="Helical" evidence="20">
    <location>
        <begin position="30"/>
        <end position="52"/>
    </location>
</feature>
<evidence type="ECO:0000256" key="15">
    <source>
        <dbReference type="ARBA" id="ARBA00023128"/>
    </source>
</evidence>
<evidence type="ECO:0000256" key="20">
    <source>
        <dbReference type="RuleBase" id="RU362117"/>
    </source>
</evidence>
<dbReference type="EMBL" id="KU715729">
    <property type="protein sequence ID" value="AQV07864.1"/>
    <property type="molecule type" value="Genomic_DNA"/>
</dbReference>
<evidence type="ECO:0000313" key="28">
    <source>
        <dbReference type="EMBL" id="AQV07864.1"/>
    </source>
</evidence>
<dbReference type="PANTHER" id="PTHR19271:SF16">
    <property type="entry name" value="CYTOCHROME B"/>
    <property type="match status" value="1"/>
</dbReference>
<dbReference type="CDD" id="cd00290">
    <property type="entry name" value="cytochrome_b_C"/>
    <property type="match status" value="1"/>
</dbReference>
<evidence type="ECO:0000256" key="16">
    <source>
        <dbReference type="ARBA" id="ARBA00023136"/>
    </source>
</evidence>
<keyword evidence="11 20" id="KW-0249">Electron transport</keyword>
<feature type="transmembrane region" description="Helical" evidence="20">
    <location>
        <begin position="288"/>
        <end position="308"/>
    </location>
</feature>
<sequence length="380" mass="42667">MASLRKTHPLMKIANDALIDLPTPVNISAWWNFGSLLGLCLIAQILTGLFLAMHYTSDISTAFSSVAHICRDVNYGWLIRNLHANGASFFFICIYMHVARGLYYGSYLYKETWNIGVVLLLLVMMTAFVGYVLPWGQMSFWGATVITNLLSAVPYVGDMLVQWIWGGFSVDNATLTRFFAFHFLLPFIIAAATLIHLLFLHETGSNNPAGLNSDADKISFHPYFSYKDLLGFVLMLLALTSLALFSPNLLGDPDNFTPANPMVTPPHIKPEWYFLFAYAILRSIPNKLGGVLALLFSILILMVVPILHTSKQRGLTFRPFTQFLFWTLVADMLILTWIGGMPVEHPYVIIGQIASILYFALFLILIPLTGWLENKALKWA</sequence>
<feature type="transmembrane region" description="Helical" evidence="20">
    <location>
        <begin position="320"/>
        <end position="341"/>
    </location>
</feature>
<keyword evidence="7 20" id="KW-0679">Respiratory chain</keyword>
<evidence type="ECO:0000256" key="3">
    <source>
        <dbReference type="ARBA" id="ARBA00011660"/>
    </source>
</evidence>
<dbReference type="EMBL" id="KU715733">
    <property type="protein sequence ID" value="AQV07868.1"/>
    <property type="molecule type" value="Genomic_DNA"/>
</dbReference>
<keyword evidence="6 19" id="KW-0349">Heme</keyword>
<keyword evidence="13 19" id="KW-0408">Iron</keyword>
<dbReference type="EMBL" id="KU715726">
    <property type="protein sequence ID" value="AQV07861.1"/>
    <property type="molecule type" value="Genomic_DNA"/>
</dbReference>
<feature type="transmembrane region" description="Helical" evidence="20">
    <location>
        <begin position="145"/>
        <end position="166"/>
    </location>
</feature>
<evidence type="ECO:0000313" key="25">
    <source>
        <dbReference type="EMBL" id="AQV07861.1"/>
    </source>
</evidence>
<dbReference type="EMBL" id="KU715725">
    <property type="protein sequence ID" value="AQV07860.1"/>
    <property type="molecule type" value="Genomic_DNA"/>
</dbReference>
<keyword evidence="16 20" id="KW-0472">Membrane</keyword>
<feature type="transmembrane region" description="Helical" evidence="20">
    <location>
        <begin position="113"/>
        <end position="133"/>
    </location>
</feature>
<comment type="similarity">
    <text evidence="17 20">Belongs to the cytochrome b family.</text>
</comment>
<evidence type="ECO:0000313" key="31">
    <source>
        <dbReference type="EMBL" id="AQV07867.1"/>
    </source>
</evidence>
<evidence type="ECO:0000313" key="33">
    <source>
        <dbReference type="EMBL" id="AQV07869.1"/>
    </source>
</evidence>
<dbReference type="EMBL" id="KU715724">
    <property type="protein sequence ID" value="AQV07859.1"/>
    <property type="molecule type" value="Genomic_DNA"/>
</dbReference>
<protein>
    <recommendedName>
        <fullName evidence="4 20">Cytochrome b</fullName>
    </recommendedName>
</protein>
<accession>A0A2P0NDQ4</accession>
<dbReference type="AlphaFoldDB" id="A0A2P0NDQ4"/>
<feature type="binding site" evidence="18">
    <location>
        <position position="201"/>
    </location>
    <ligand>
        <name>a ubiquinone</name>
        <dbReference type="ChEBI" id="CHEBI:16389"/>
    </ligand>
</feature>
<evidence type="ECO:0000256" key="9">
    <source>
        <dbReference type="ARBA" id="ARBA00022723"/>
    </source>
</evidence>
<feature type="binding site" description="axial binding residue" evidence="19">
    <location>
        <position position="83"/>
    </location>
    <ligand>
        <name>heme b</name>
        <dbReference type="ChEBI" id="CHEBI:60344"/>
        <label>b562</label>
    </ligand>
    <ligandPart>
        <name>Fe</name>
        <dbReference type="ChEBI" id="CHEBI:18248"/>
    </ligandPart>
</feature>
<evidence type="ECO:0000256" key="13">
    <source>
        <dbReference type="ARBA" id="ARBA00023004"/>
    </source>
</evidence>
<feature type="transmembrane region" description="Helical" evidence="20">
    <location>
        <begin position="87"/>
        <end position="107"/>
    </location>
</feature>
<evidence type="ECO:0000256" key="17">
    <source>
        <dbReference type="ARBA" id="ARBA00061233"/>
    </source>
</evidence>
<dbReference type="Pfam" id="PF00032">
    <property type="entry name" value="Cytochrom_B_C"/>
    <property type="match status" value="1"/>
</dbReference>
<evidence type="ECO:0000313" key="32">
    <source>
        <dbReference type="EMBL" id="AQV07868.1"/>
    </source>
</evidence>
<dbReference type="EMBL" id="KU715727">
    <property type="protein sequence ID" value="AQV07862.1"/>
    <property type="molecule type" value="Genomic_DNA"/>
</dbReference>
<feature type="binding site" description="axial binding residue" evidence="19">
    <location>
        <position position="97"/>
    </location>
    <ligand>
        <name>heme b</name>
        <dbReference type="ChEBI" id="CHEBI:60344"/>
        <label>b566</label>
    </ligand>
    <ligandPart>
        <name>Fe</name>
        <dbReference type="ChEBI" id="CHEBI:18248"/>
    </ligandPart>
</feature>
<reference evidence="24" key="1">
    <citation type="submission" date="2016-01" db="EMBL/GenBank/DDBJ databases">
        <title>Phylogenetic relationships and historic mitochondrial introgression in the cyprinid genus Saurogobio sensu lato (Teleostei: Cypriniformes) with a resurrected genus Armatogobio and two new species delimitation.</title>
        <authorList>
            <person name="He H."/>
            <person name="Li Y."/>
            <person name="Cao K."/>
            <person name="Fu C."/>
        </authorList>
    </citation>
    <scope>NUCLEOTIDE SEQUENCE</scope>
    <source>
        <strain evidence="23">SL-B-JJ01</strain>
        <strain evidence="24">SL-B-JJ02</strain>
        <strain evidence="25">SL-B-JJ03</strain>
        <strain evidence="26">SL-B-SC01</strain>
        <strain evidence="27">SL-B-SC02</strain>
        <strain evidence="28">SL-B-TL01</strain>
        <strain evidence="29">SL-B-TL02</strain>
        <strain evidence="30">SL-B-TL03</strain>
        <strain evidence="31">SL-B-TL04</strain>
        <strain evidence="32">SL-B-TL05</strain>
        <strain evidence="33">SL-B-TL06</strain>
    </source>
</reference>
<dbReference type="EMBL" id="KU715731">
    <property type="protein sequence ID" value="AQV07866.1"/>
    <property type="molecule type" value="Genomic_DNA"/>
</dbReference>
<keyword evidence="9 19" id="KW-0479">Metal-binding</keyword>
<feature type="transmembrane region" description="Helical" evidence="20">
    <location>
        <begin position="347"/>
        <end position="372"/>
    </location>
</feature>
<dbReference type="GO" id="GO:0006122">
    <property type="term" value="P:mitochondrial electron transport, ubiquinol to cytochrome c"/>
    <property type="evidence" value="ECO:0007669"/>
    <property type="project" value="TreeGrafter"/>
</dbReference>
<dbReference type="PIRSF" id="PIRSF038885">
    <property type="entry name" value="COB"/>
    <property type="match status" value="1"/>
</dbReference>
<gene>
    <name evidence="24" type="primary">Cytb</name>
</gene>
<evidence type="ECO:0000256" key="14">
    <source>
        <dbReference type="ARBA" id="ARBA00023075"/>
    </source>
</evidence>
<dbReference type="GO" id="GO:0045275">
    <property type="term" value="C:respiratory chain complex III"/>
    <property type="evidence" value="ECO:0007669"/>
    <property type="project" value="InterPro"/>
</dbReference>
<comment type="cofactor">
    <cofactor evidence="20">
        <name>heme b</name>
        <dbReference type="ChEBI" id="CHEBI:60344"/>
    </cofactor>
    <text evidence="20">Binds 2 heme groups non-covalently.</text>
</comment>
<feature type="non-terminal residue" evidence="24">
    <location>
        <position position="380"/>
    </location>
</feature>
<dbReference type="InterPro" id="IPR027387">
    <property type="entry name" value="Cytb/b6-like_sf"/>
</dbReference>
<evidence type="ECO:0000313" key="29">
    <source>
        <dbReference type="EMBL" id="AQV07865.1"/>
    </source>
</evidence>
<evidence type="ECO:0000259" key="21">
    <source>
        <dbReference type="PROSITE" id="PS51002"/>
    </source>
</evidence>
<evidence type="ECO:0000256" key="4">
    <source>
        <dbReference type="ARBA" id="ARBA00013531"/>
    </source>
</evidence>
<evidence type="ECO:0000256" key="12">
    <source>
        <dbReference type="ARBA" id="ARBA00022989"/>
    </source>
</evidence>
<evidence type="ECO:0000256" key="5">
    <source>
        <dbReference type="ARBA" id="ARBA00022448"/>
    </source>
</evidence>
<dbReference type="GO" id="GO:0005743">
    <property type="term" value="C:mitochondrial inner membrane"/>
    <property type="evidence" value="ECO:0007669"/>
    <property type="project" value="UniProtKB-SubCell"/>
</dbReference>
<comment type="function">
    <text evidence="1 20">Component of the ubiquinol-cytochrome c reductase complex (complex III or cytochrome b-c1 complex) that is part of the mitochondrial respiratory chain. The b-c1 complex mediates electron transfer from ubiquinol to cytochrome c. Contributes to the generation of a proton gradient across the mitochondrial membrane that is then used for ATP synthesis.</text>
</comment>
<evidence type="ECO:0000313" key="23">
    <source>
        <dbReference type="EMBL" id="AQV07859.1"/>
    </source>
</evidence>
<dbReference type="GO" id="GO:0016491">
    <property type="term" value="F:oxidoreductase activity"/>
    <property type="evidence" value="ECO:0007669"/>
    <property type="project" value="UniProtKB-UniRule"/>
</dbReference>
<evidence type="ECO:0000313" key="30">
    <source>
        <dbReference type="EMBL" id="AQV07866.1"/>
    </source>
</evidence>
<feature type="domain" description="Cytochrome b/b6 N-terminal region profile" evidence="21">
    <location>
        <begin position="1"/>
        <end position="209"/>
    </location>
</feature>
<name>A0A2P0NDQ4_9TELE</name>
<dbReference type="InterPro" id="IPR048260">
    <property type="entry name" value="Cytochrome_b_C_euk/bac"/>
</dbReference>
<comment type="cofactor">
    <cofactor evidence="19">
        <name>heme</name>
        <dbReference type="ChEBI" id="CHEBI:30413"/>
    </cofactor>
    <text evidence="19">Binds 2 heme groups non-covalently.</text>
</comment>
<keyword evidence="10" id="KW-0999">Mitochondrion inner membrane</keyword>
<evidence type="ECO:0000256" key="8">
    <source>
        <dbReference type="ARBA" id="ARBA00022692"/>
    </source>
</evidence>
<feature type="binding site" description="axial binding residue" evidence="19">
    <location>
        <position position="196"/>
    </location>
    <ligand>
        <name>heme b</name>
        <dbReference type="ChEBI" id="CHEBI:60344"/>
        <label>b566</label>
    </ligand>
    <ligandPart>
        <name>Fe</name>
        <dbReference type="ChEBI" id="CHEBI:18248"/>
    </ligandPart>
</feature>
<keyword evidence="14" id="KW-0830">Ubiquinone</keyword>
<dbReference type="SUPFAM" id="SSF81342">
    <property type="entry name" value="Transmembrane di-heme cytochromes"/>
    <property type="match status" value="1"/>
</dbReference>
<dbReference type="InterPro" id="IPR005798">
    <property type="entry name" value="Cyt_b/b6_C"/>
</dbReference>
<evidence type="ECO:0000259" key="22">
    <source>
        <dbReference type="PROSITE" id="PS51003"/>
    </source>
</evidence>
<geneLocation type="mitochondrion" evidence="24"/>
<dbReference type="GO" id="GO:0008121">
    <property type="term" value="F:quinol-cytochrome-c reductase activity"/>
    <property type="evidence" value="ECO:0007669"/>
    <property type="project" value="InterPro"/>
</dbReference>
<evidence type="ECO:0000256" key="6">
    <source>
        <dbReference type="ARBA" id="ARBA00022617"/>
    </source>
</evidence>
<keyword evidence="8 20" id="KW-0812">Transmembrane</keyword>
<organism evidence="24">
    <name type="scientific">Saurogobio lissilabris complex sp. B CF-2017</name>
    <dbReference type="NCBI Taxonomy" id="1962694"/>
    <lineage>
        <taxon>Eukaryota</taxon>
        <taxon>Metazoa</taxon>
        <taxon>Chordata</taxon>
        <taxon>Craniata</taxon>
        <taxon>Vertebrata</taxon>
        <taxon>Euteleostomi</taxon>
        <taxon>Actinopterygii</taxon>
        <taxon>Neopterygii</taxon>
        <taxon>Teleostei</taxon>
        <taxon>Ostariophysi</taxon>
        <taxon>Cypriniformes</taxon>
        <taxon>Gobionidae</taxon>
        <taxon>Gobioninae</taxon>
        <taxon>Saurogobio</taxon>
    </lineage>
</organism>
<dbReference type="PROSITE" id="PS51002">
    <property type="entry name" value="CYTB_NTER"/>
    <property type="match status" value="1"/>
</dbReference>
<feature type="transmembrane region" description="Helical" evidence="20">
    <location>
        <begin position="178"/>
        <end position="200"/>
    </location>
</feature>
<dbReference type="EMBL" id="KU715734">
    <property type="protein sequence ID" value="AQV07869.1"/>
    <property type="molecule type" value="Genomic_DNA"/>
</dbReference>
<evidence type="ECO:0000256" key="2">
    <source>
        <dbReference type="ARBA" id="ARBA00004448"/>
    </source>
</evidence>
<dbReference type="InterPro" id="IPR036150">
    <property type="entry name" value="Cyt_b/b6_C_sf"/>
</dbReference>
<dbReference type="InterPro" id="IPR016174">
    <property type="entry name" value="Di-haem_cyt_TM"/>
</dbReference>
<evidence type="ECO:0000256" key="7">
    <source>
        <dbReference type="ARBA" id="ARBA00022660"/>
    </source>
</evidence>